<comment type="caution">
    <text evidence="1">The sequence shown here is derived from an EMBL/GenBank/DDBJ whole genome shotgun (WGS) entry which is preliminary data.</text>
</comment>
<evidence type="ECO:0000313" key="1">
    <source>
        <dbReference type="EMBL" id="PIW97185.1"/>
    </source>
</evidence>
<protein>
    <submittedName>
        <fullName evidence="1">Uncharacterized protein</fullName>
    </submittedName>
</protein>
<gene>
    <name evidence="1" type="ORF">COZ82_00950</name>
</gene>
<dbReference type="Proteomes" id="UP000230837">
    <property type="component" value="Unassembled WGS sequence"/>
</dbReference>
<proteinExistence type="predicted"/>
<accession>A0A2M7IPI1</accession>
<reference evidence="2" key="1">
    <citation type="submission" date="2017-09" db="EMBL/GenBank/DDBJ databases">
        <title>Depth-based differentiation of microbial function through sediment-hosted aquifers and enrichment of novel symbionts in the deep terrestrial subsurface.</title>
        <authorList>
            <person name="Probst A.J."/>
            <person name="Ladd B."/>
            <person name="Jarett J.K."/>
            <person name="Geller-Mcgrath D.E."/>
            <person name="Sieber C.M.K."/>
            <person name="Emerson J.B."/>
            <person name="Anantharaman K."/>
            <person name="Thomas B.C."/>
            <person name="Malmstrom R."/>
            <person name="Stieglmeier M."/>
            <person name="Klingl A."/>
            <person name="Woyke T."/>
            <person name="Ryan C.M."/>
            <person name="Banfield J.F."/>
        </authorList>
    </citation>
    <scope>NUCLEOTIDE SEQUENCE [LARGE SCALE GENOMIC DNA]</scope>
</reference>
<name>A0A2M7IPI1_9BACT</name>
<dbReference type="EMBL" id="PFHR01000058">
    <property type="protein sequence ID" value="PIW97185.1"/>
    <property type="molecule type" value="Genomic_DNA"/>
</dbReference>
<organism evidence="1 2">
    <name type="scientific">Candidatus Kaiserbacteria bacterium CG_4_8_14_3_um_filter_38_9</name>
    <dbReference type="NCBI Taxonomy" id="1974599"/>
    <lineage>
        <taxon>Bacteria</taxon>
        <taxon>Candidatus Kaiseribacteriota</taxon>
    </lineage>
</organism>
<evidence type="ECO:0000313" key="2">
    <source>
        <dbReference type="Proteomes" id="UP000230837"/>
    </source>
</evidence>
<sequence length="81" mass="9647">MICVQFWALAPELDFLIKTLLAFLIWRRVKFLLEKERVFFFHGSVLQIFQQYSVASIQTRFCQNYFLGKGFNKTSVDFLEA</sequence>
<dbReference type="AlphaFoldDB" id="A0A2M7IPI1"/>